<dbReference type="InterPro" id="IPR036390">
    <property type="entry name" value="WH_DNA-bd_sf"/>
</dbReference>
<evidence type="ECO:0000259" key="5">
    <source>
        <dbReference type="PROSITE" id="PS50931"/>
    </source>
</evidence>
<sequence length="301" mass="33814">MRIIHLEQLEFIVEVAKTGSLTQAAKNCHVTLSAVSQSLSNLEAELGVTLFARSRNGATATVEGQAIVDKAVEVLQKLQELKQEAQLFTGIQRGELRMAAIPGPLSLLIHTIIRFKRDYPHIEMVMTEKSTREIMDDVLHHRADIGLIILYEDMLSKHGSLSFGKLLEGRMVVGVSKQSPLALRKSITPQQLMQLPIVLYKDDYLKFFIEQMEQDYGPFQIIFHTNNLVAIQKSVADNLAVTVGLDFSFNTQSQDSEIILLQLDMPGNQPFQLGWISSNESMLPAASQLFIKWLNHELQES</sequence>
<dbReference type="Pfam" id="PF00126">
    <property type="entry name" value="HTH_1"/>
    <property type="match status" value="1"/>
</dbReference>
<comment type="caution">
    <text evidence="6">The sequence shown here is derived from an EMBL/GenBank/DDBJ whole genome shotgun (WGS) entry which is preliminary data.</text>
</comment>
<dbReference type="SUPFAM" id="SSF46785">
    <property type="entry name" value="Winged helix' DNA-binding domain"/>
    <property type="match status" value="1"/>
</dbReference>
<organism evidence="6 7">
    <name type="scientific">Paenibacillus radicis</name>
    <name type="common">ex Gao et al. 2016</name>
    <dbReference type="NCBI Taxonomy" id="1737354"/>
    <lineage>
        <taxon>Bacteria</taxon>
        <taxon>Bacillati</taxon>
        <taxon>Bacillota</taxon>
        <taxon>Bacilli</taxon>
        <taxon>Bacillales</taxon>
        <taxon>Paenibacillaceae</taxon>
        <taxon>Paenibacillus</taxon>
    </lineage>
</organism>
<dbReference type="InterPro" id="IPR036388">
    <property type="entry name" value="WH-like_DNA-bd_sf"/>
</dbReference>
<dbReference type="GO" id="GO:0003700">
    <property type="term" value="F:DNA-binding transcription factor activity"/>
    <property type="evidence" value="ECO:0007669"/>
    <property type="project" value="InterPro"/>
</dbReference>
<dbReference type="PANTHER" id="PTHR30419">
    <property type="entry name" value="HTH-TYPE TRANSCRIPTIONAL REGULATOR YBHD"/>
    <property type="match status" value="1"/>
</dbReference>
<evidence type="ECO:0000313" key="6">
    <source>
        <dbReference type="EMBL" id="GGG66769.1"/>
    </source>
</evidence>
<evidence type="ECO:0000313" key="7">
    <source>
        <dbReference type="Proteomes" id="UP000600247"/>
    </source>
</evidence>
<dbReference type="FunFam" id="1.10.10.10:FF:000001">
    <property type="entry name" value="LysR family transcriptional regulator"/>
    <property type="match status" value="1"/>
</dbReference>
<dbReference type="InterPro" id="IPR005119">
    <property type="entry name" value="LysR_subst-bd"/>
</dbReference>
<dbReference type="AlphaFoldDB" id="A0A917H4B8"/>
<dbReference type="GO" id="GO:0005829">
    <property type="term" value="C:cytosol"/>
    <property type="evidence" value="ECO:0007669"/>
    <property type="project" value="TreeGrafter"/>
</dbReference>
<dbReference type="PROSITE" id="PS50931">
    <property type="entry name" value="HTH_LYSR"/>
    <property type="match status" value="1"/>
</dbReference>
<dbReference type="PANTHER" id="PTHR30419:SF8">
    <property type="entry name" value="NITROGEN ASSIMILATION TRANSCRIPTIONAL ACTIVATOR-RELATED"/>
    <property type="match status" value="1"/>
</dbReference>
<evidence type="ECO:0000256" key="2">
    <source>
        <dbReference type="ARBA" id="ARBA00023015"/>
    </source>
</evidence>
<keyword evidence="7" id="KW-1185">Reference proteome</keyword>
<proteinExistence type="inferred from homology"/>
<keyword evidence="3" id="KW-0238">DNA-binding</keyword>
<dbReference type="Proteomes" id="UP000600247">
    <property type="component" value="Unassembled WGS sequence"/>
</dbReference>
<dbReference type="CDD" id="cd05466">
    <property type="entry name" value="PBP2_LTTR_substrate"/>
    <property type="match status" value="1"/>
</dbReference>
<dbReference type="EMBL" id="BMHY01000003">
    <property type="protein sequence ID" value="GGG66769.1"/>
    <property type="molecule type" value="Genomic_DNA"/>
</dbReference>
<feature type="domain" description="HTH lysR-type" evidence="5">
    <location>
        <begin position="4"/>
        <end position="61"/>
    </location>
</feature>
<keyword evidence="4" id="KW-0804">Transcription</keyword>
<dbReference type="InterPro" id="IPR000847">
    <property type="entry name" value="LysR_HTH_N"/>
</dbReference>
<evidence type="ECO:0000256" key="4">
    <source>
        <dbReference type="ARBA" id="ARBA00023163"/>
    </source>
</evidence>
<comment type="similarity">
    <text evidence="1">Belongs to the LysR transcriptional regulatory family.</text>
</comment>
<dbReference type="InterPro" id="IPR050950">
    <property type="entry name" value="HTH-type_LysR_regulators"/>
</dbReference>
<dbReference type="GO" id="GO:0003677">
    <property type="term" value="F:DNA binding"/>
    <property type="evidence" value="ECO:0007669"/>
    <property type="project" value="UniProtKB-KW"/>
</dbReference>
<gene>
    <name evidence="6" type="ORF">GCM10010918_21570</name>
</gene>
<dbReference type="SUPFAM" id="SSF53850">
    <property type="entry name" value="Periplasmic binding protein-like II"/>
    <property type="match status" value="1"/>
</dbReference>
<reference evidence="6 7" key="1">
    <citation type="journal article" date="2014" name="Int. J. Syst. Evol. Microbiol.">
        <title>Complete genome sequence of Corynebacterium casei LMG S-19264T (=DSM 44701T), isolated from a smear-ripened cheese.</title>
        <authorList>
            <consortium name="US DOE Joint Genome Institute (JGI-PGF)"/>
            <person name="Walter F."/>
            <person name="Albersmeier A."/>
            <person name="Kalinowski J."/>
            <person name="Ruckert C."/>
        </authorList>
    </citation>
    <scope>NUCLEOTIDE SEQUENCE [LARGE SCALE GENOMIC DNA]</scope>
    <source>
        <strain evidence="6 7">CGMCC 1.15286</strain>
    </source>
</reference>
<evidence type="ECO:0000256" key="1">
    <source>
        <dbReference type="ARBA" id="ARBA00009437"/>
    </source>
</evidence>
<dbReference type="Gene3D" id="1.10.10.10">
    <property type="entry name" value="Winged helix-like DNA-binding domain superfamily/Winged helix DNA-binding domain"/>
    <property type="match status" value="1"/>
</dbReference>
<protein>
    <submittedName>
        <fullName evidence="6">LysR family transcriptional regulator</fullName>
    </submittedName>
</protein>
<name>A0A917H4B8_9BACL</name>
<dbReference type="Gene3D" id="3.40.190.290">
    <property type="match status" value="1"/>
</dbReference>
<keyword evidence="2" id="KW-0805">Transcription regulation</keyword>
<dbReference type="Pfam" id="PF03466">
    <property type="entry name" value="LysR_substrate"/>
    <property type="match status" value="1"/>
</dbReference>
<evidence type="ECO:0000256" key="3">
    <source>
        <dbReference type="ARBA" id="ARBA00023125"/>
    </source>
</evidence>
<accession>A0A917H4B8</accession>